<dbReference type="InterPro" id="IPR049492">
    <property type="entry name" value="BD-FAE-like_dom"/>
</dbReference>
<dbReference type="Gene3D" id="3.40.50.1820">
    <property type="entry name" value="alpha/beta hydrolase"/>
    <property type="match status" value="1"/>
</dbReference>
<name>A0ABY3BCY5_LACGS</name>
<sequence>MKEQKILNAVKEMRISWKENDDKRDSGLPHDIPEVTRVDDLQYGEDPKWNLLDLYLPKNVKGKIPVIINIHGGGWVYGTKETYQFYGLGMAKRGFAFVNPNYKLGPEVKFPKELD</sequence>
<dbReference type="EMBL" id="SRMD01000089">
    <property type="protein sequence ID" value="TQW14782.1"/>
    <property type="molecule type" value="Genomic_DNA"/>
</dbReference>
<evidence type="ECO:0000256" key="1">
    <source>
        <dbReference type="ARBA" id="ARBA00022801"/>
    </source>
</evidence>
<keyword evidence="4" id="KW-1185">Reference proteome</keyword>
<keyword evidence="1" id="KW-0378">Hydrolase</keyword>
<evidence type="ECO:0000313" key="3">
    <source>
        <dbReference type="EMBL" id="TQW14782.1"/>
    </source>
</evidence>
<dbReference type="Proteomes" id="UP000316012">
    <property type="component" value="Unassembled WGS sequence"/>
</dbReference>
<dbReference type="Pfam" id="PF20434">
    <property type="entry name" value="BD-FAE"/>
    <property type="match status" value="1"/>
</dbReference>
<reference evidence="3 4" key="1">
    <citation type="submission" date="2019-04" db="EMBL/GenBank/DDBJ databases">
        <title>Lactobacillus gasseri 7171 assembly.</title>
        <authorList>
            <person name="Joris B.R."/>
            <person name="Giguere D."/>
        </authorList>
    </citation>
    <scope>NUCLEOTIDE SEQUENCE [LARGE SCALE GENOMIC DNA]</scope>
    <source>
        <strain evidence="3 4">7171</strain>
    </source>
</reference>
<evidence type="ECO:0000259" key="2">
    <source>
        <dbReference type="Pfam" id="PF20434"/>
    </source>
</evidence>
<evidence type="ECO:0000313" key="4">
    <source>
        <dbReference type="Proteomes" id="UP000316012"/>
    </source>
</evidence>
<gene>
    <name evidence="3" type="ORF">FIPPAONL_01424</name>
</gene>
<dbReference type="InterPro" id="IPR029058">
    <property type="entry name" value="AB_hydrolase_fold"/>
</dbReference>
<comment type="caution">
    <text evidence="3">The sequence shown here is derived from an EMBL/GenBank/DDBJ whole genome shotgun (WGS) entry which is preliminary data.</text>
</comment>
<accession>A0ABY3BCY5</accession>
<organism evidence="3 4">
    <name type="scientific">Lactobacillus gasseri</name>
    <dbReference type="NCBI Taxonomy" id="1596"/>
    <lineage>
        <taxon>Bacteria</taxon>
        <taxon>Bacillati</taxon>
        <taxon>Bacillota</taxon>
        <taxon>Bacilli</taxon>
        <taxon>Lactobacillales</taxon>
        <taxon>Lactobacillaceae</taxon>
        <taxon>Lactobacillus</taxon>
    </lineage>
</organism>
<protein>
    <recommendedName>
        <fullName evidence="2">BD-FAE-like domain-containing protein</fullName>
    </recommendedName>
</protein>
<dbReference type="InterPro" id="IPR050300">
    <property type="entry name" value="GDXG_lipolytic_enzyme"/>
</dbReference>
<dbReference type="PANTHER" id="PTHR48081">
    <property type="entry name" value="AB HYDROLASE SUPERFAMILY PROTEIN C4A8.06C"/>
    <property type="match status" value="1"/>
</dbReference>
<proteinExistence type="predicted"/>
<feature type="domain" description="BD-FAE-like" evidence="2">
    <location>
        <begin position="52"/>
        <end position="113"/>
    </location>
</feature>
<dbReference type="SUPFAM" id="SSF53474">
    <property type="entry name" value="alpha/beta-Hydrolases"/>
    <property type="match status" value="1"/>
</dbReference>